<reference evidence="1 2" key="1">
    <citation type="submission" date="2024-04" db="EMBL/GenBank/DDBJ databases">
        <authorList>
            <person name="Fracassetti M."/>
        </authorList>
    </citation>
    <scope>NUCLEOTIDE SEQUENCE [LARGE SCALE GENOMIC DNA]</scope>
</reference>
<keyword evidence="2" id="KW-1185">Reference proteome</keyword>
<proteinExistence type="predicted"/>
<name>A0AAV2FUL1_9ROSI</name>
<accession>A0AAV2FUL1</accession>
<dbReference type="Proteomes" id="UP001497516">
    <property type="component" value="Chromosome 7"/>
</dbReference>
<organism evidence="1 2">
    <name type="scientific">Linum trigynum</name>
    <dbReference type="NCBI Taxonomy" id="586398"/>
    <lineage>
        <taxon>Eukaryota</taxon>
        <taxon>Viridiplantae</taxon>
        <taxon>Streptophyta</taxon>
        <taxon>Embryophyta</taxon>
        <taxon>Tracheophyta</taxon>
        <taxon>Spermatophyta</taxon>
        <taxon>Magnoliopsida</taxon>
        <taxon>eudicotyledons</taxon>
        <taxon>Gunneridae</taxon>
        <taxon>Pentapetalae</taxon>
        <taxon>rosids</taxon>
        <taxon>fabids</taxon>
        <taxon>Malpighiales</taxon>
        <taxon>Linaceae</taxon>
        <taxon>Linum</taxon>
    </lineage>
</organism>
<dbReference type="AlphaFoldDB" id="A0AAV2FUL1"/>
<sequence>MGSLKSVWPSKGRLSTETGPLLLTVGGFPGPLHWSGPALTTRLAPLAMHCLLLSCSCNHPRTINSRDQLRYNLHQFRRLGGYNMHTPTWCSSRSPGNSPIISCSAISSKSLFSCSGVFSETMIGTLEEKTGVSFPSIRNGFILLLGKVGDLLLQSRRLRRRMIAGKELVRQVGGHGDRSRRGRVSSHSLACPSRVNGKYPS</sequence>
<gene>
    <name evidence="1" type="ORF">LTRI10_LOCUS42107</name>
</gene>
<dbReference type="EMBL" id="OZ034820">
    <property type="protein sequence ID" value="CAL1402078.1"/>
    <property type="molecule type" value="Genomic_DNA"/>
</dbReference>
<evidence type="ECO:0000313" key="2">
    <source>
        <dbReference type="Proteomes" id="UP001497516"/>
    </source>
</evidence>
<protein>
    <submittedName>
        <fullName evidence="1">Uncharacterized protein</fullName>
    </submittedName>
</protein>
<evidence type="ECO:0000313" key="1">
    <source>
        <dbReference type="EMBL" id="CAL1402078.1"/>
    </source>
</evidence>